<dbReference type="RefSeq" id="WP_066356238.1">
    <property type="nucleotide sequence ID" value="NZ_CBCSFJ010000004.1"/>
</dbReference>
<dbReference type="EMBL" id="CP016170">
    <property type="protein sequence ID" value="ANN68839.1"/>
    <property type="molecule type" value="Genomic_DNA"/>
</dbReference>
<evidence type="ECO:0000313" key="1">
    <source>
        <dbReference type="EMBL" id="ANN68839.1"/>
    </source>
</evidence>
<sequence>MPSTIQAGGNAAPYGANAPAPIPAARSGAGDATSAGPSTGTGLREIQEIIYRFRRDGDAAAVYGSRSTAGHPPAREAVFQAIQHQLKAICAQEHAQQWKPVPGVAETLDLVAHYVKGASDVETQGLDAMLNDVLAQAISATPVNEAVATHRVRDILLLSIALQRVQEGEDPRDFLAGFAEDNLELGNFRIRGEGLEEPSSRQFDSTLPVFAGATYRFGPLGRTLMLEGARACFAGPSQAQRGDKLRDIIFALPYPPESGPPLEYDCDRFAALLEMGFDL</sequence>
<proteinExistence type="predicted"/>
<protein>
    <submittedName>
        <fullName evidence="2">Uncharacterized protein</fullName>
    </submittedName>
</protein>
<dbReference type="AlphaFoldDB" id="A0A193G2S7"/>
<evidence type="ECO:0000313" key="2">
    <source>
        <dbReference type="EMBL" id="ANN73983.1"/>
    </source>
</evidence>
<dbReference type="OrthoDB" id="8939735at2"/>
<dbReference type="Proteomes" id="UP000091897">
    <property type="component" value="Chromosome"/>
</dbReference>
<dbReference type="EMBL" id="CP016171">
    <property type="protein sequence ID" value="ANN73983.1"/>
    <property type="molecule type" value="Genomic_DNA"/>
</dbReference>
<name>A0A193G2S7_9BORD</name>
<organism evidence="2 4">
    <name type="scientific">Bordetella bronchialis</name>
    <dbReference type="NCBI Taxonomy" id="463025"/>
    <lineage>
        <taxon>Bacteria</taxon>
        <taxon>Pseudomonadati</taxon>
        <taxon>Pseudomonadota</taxon>
        <taxon>Betaproteobacteria</taxon>
        <taxon>Burkholderiales</taxon>
        <taxon>Alcaligenaceae</taxon>
        <taxon>Bordetella</taxon>
    </lineage>
</organism>
<evidence type="ECO:0000313" key="3">
    <source>
        <dbReference type="Proteomes" id="UP000091897"/>
    </source>
</evidence>
<reference evidence="3 4" key="1">
    <citation type="submission" date="2016-06" db="EMBL/GenBank/DDBJ databases">
        <title>Complete genome sequences of Bordetella bronchialis and Bordetella flabilis.</title>
        <authorList>
            <person name="LiPuma J.J."/>
            <person name="Spilker T."/>
        </authorList>
    </citation>
    <scope>NUCLEOTIDE SEQUENCE [LARGE SCALE GENOMIC DNA]</scope>
    <source>
        <strain evidence="2 4">AU17976</strain>
        <strain evidence="1 3">AU3182</strain>
    </source>
</reference>
<keyword evidence="3" id="KW-1185">Reference proteome</keyword>
<accession>A0A193G2S7</accession>
<dbReference type="KEGG" id="bbro:BAU06_23310"/>
<dbReference type="Proteomes" id="UP000092213">
    <property type="component" value="Chromosome"/>
</dbReference>
<evidence type="ECO:0000313" key="4">
    <source>
        <dbReference type="Proteomes" id="UP000092213"/>
    </source>
</evidence>
<gene>
    <name evidence="1" type="ORF">BAU06_23310</name>
    <name evidence="2" type="ORF">BAU08_23865</name>
</gene>